<evidence type="ECO:0000313" key="2">
    <source>
        <dbReference type="EMBL" id="KAK2573771.1"/>
    </source>
</evidence>
<dbReference type="GO" id="GO:0007098">
    <property type="term" value="P:centrosome cycle"/>
    <property type="evidence" value="ECO:0007669"/>
    <property type="project" value="TreeGrafter"/>
</dbReference>
<keyword evidence="1" id="KW-0175">Coiled coil</keyword>
<organism evidence="2 3">
    <name type="scientific">Acropora cervicornis</name>
    <name type="common">Staghorn coral</name>
    <dbReference type="NCBI Taxonomy" id="6130"/>
    <lineage>
        <taxon>Eukaryota</taxon>
        <taxon>Metazoa</taxon>
        <taxon>Cnidaria</taxon>
        <taxon>Anthozoa</taxon>
        <taxon>Hexacorallia</taxon>
        <taxon>Scleractinia</taxon>
        <taxon>Astrocoeniina</taxon>
        <taxon>Acroporidae</taxon>
        <taxon>Acropora</taxon>
    </lineage>
</organism>
<gene>
    <name evidence="2" type="ORF">P5673_001461</name>
</gene>
<keyword evidence="3" id="KW-1185">Reference proteome</keyword>
<dbReference type="AlphaFoldDB" id="A0AAD9R6M2"/>
<dbReference type="InterPro" id="IPR029131">
    <property type="entry name" value="HAUS5"/>
</dbReference>
<feature type="coiled-coil region" evidence="1">
    <location>
        <begin position="94"/>
        <end position="142"/>
    </location>
</feature>
<name>A0AAD9R6M2_ACRCE</name>
<dbReference type="GO" id="GO:0005813">
    <property type="term" value="C:centrosome"/>
    <property type="evidence" value="ECO:0007669"/>
    <property type="project" value="TreeGrafter"/>
</dbReference>
<sequence length="590" mass="67857">MAGEDVDELSCKLHIWARDEMHFRPQGRHLNSPIPSEDDFKMLCRGPMADVWKYVLEHVRSTKTVQKIHGNLKLQRLISEQGAHLGDKPDGEGKEDLKQKHAELTNKFLEVRKKVHNAETEVKTLQKEILDAEESYSEMNQQISDFAKRNALLTAYTKQCDQKTEMYTELAKQINDKLTVYKDIAWKKSSDPTYYTSQGILTGGAHMHSAAKGRATPTGLESVRESCEKIGSYLQEVCKADEESGRVQDGSQRRIKEQLWTGVEKGQASHFQRFIESEKGLNEAWKGRKELQRLQREMEAVLISRYKDVPGNVELARELNHAELELVACRASLEYYKAAMNELTNDRNERQRTKEILHMKHKKIQDFEKLAESKQSLIQALVKQNSSAKARIEKQKLELHNSVNREVDKFSTLPLYQFHYSGLESARRIPVSELSINRLENLSAKPGGEAMKSVMKNLDFPAYKLRNKFNAVKAEAMRCLTESRHGAISDVYGDRSCDSMITRLNGLRREVTEQDRAQLEYVMPLIQSGLNKTAKAFSDCIAVKDTVTSWWEQPAQFVVPWVTLEDQNVRQWTDQWTLSATRLRQLQMNH</sequence>
<reference evidence="2" key="1">
    <citation type="journal article" date="2023" name="G3 (Bethesda)">
        <title>Whole genome assembly and annotation of the endangered Caribbean coral Acropora cervicornis.</title>
        <authorList>
            <person name="Selwyn J.D."/>
            <person name="Vollmer S.V."/>
        </authorList>
    </citation>
    <scope>NUCLEOTIDE SEQUENCE</scope>
    <source>
        <strain evidence="2">K2</strain>
    </source>
</reference>
<dbReference type="GO" id="GO:0070652">
    <property type="term" value="C:HAUS complex"/>
    <property type="evidence" value="ECO:0007669"/>
    <property type="project" value="InterPro"/>
</dbReference>
<accession>A0AAD9R6M2</accession>
<comment type="caution">
    <text evidence="2">The sequence shown here is derived from an EMBL/GenBank/DDBJ whole genome shotgun (WGS) entry which is preliminary data.</text>
</comment>
<reference evidence="2" key="2">
    <citation type="journal article" date="2023" name="Science">
        <title>Genomic signatures of disease resistance in endangered staghorn corals.</title>
        <authorList>
            <person name="Vollmer S.V."/>
            <person name="Selwyn J.D."/>
            <person name="Despard B.A."/>
            <person name="Roesel C.L."/>
        </authorList>
    </citation>
    <scope>NUCLEOTIDE SEQUENCE</scope>
    <source>
        <strain evidence="2">K2</strain>
    </source>
</reference>
<dbReference type="Proteomes" id="UP001249851">
    <property type="component" value="Unassembled WGS sequence"/>
</dbReference>
<dbReference type="PANTHER" id="PTHR28588">
    <property type="entry name" value="HAUS AUGMIN-LIKE COMPLEX SUBUNIT 5"/>
    <property type="match status" value="1"/>
</dbReference>
<evidence type="ECO:0000313" key="3">
    <source>
        <dbReference type="Proteomes" id="UP001249851"/>
    </source>
</evidence>
<dbReference type="Pfam" id="PF14817">
    <property type="entry name" value="HAUS5"/>
    <property type="match status" value="2"/>
</dbReference>
<proteinExistence type="predicted"/>
<dbReference type="GO" id="GO:0051225">
    <property type="term" value="P:spindle assembly"/>
    <property type="evidence" value="ECO:0007669"/>
    <property type="project" value="InterPro"/>
</dbReference>
<dbReference type="PANTHER" id="PTHR28588:SF1">
    <property type="entry name" value="HAUS AUGMIN-LIKE COMPLEX SUBUNIT 5"/>
    <property type="match status" value="1"/>
</dbReference>
<evidence type="ECO:0000256" key="1">
    <source>
        <dbReference type="SAM" id="Coils"/>
    </source>
</evidence>
<protein>
    <submittedName>
        <fullName evidence="2">AUGMIN subunit 5</fullName>
    </submittedName>
</protein>
<dbReference type="EMBL" id="JARQWQ010000002">
    <property type="protein sequence ID" value="KAK2573771.1"/>
    <property type="molecule type" value="Genomic_DNA"/>
</dbReference>